<dbReference type="PANTHER" id="PTHR43795:SF39">
    <property type="entry name" value="AMINOTRANSFERASE CLASS I_CLASSII DOMAIN-CONTAINING PROTEIN"/>
    <property type="match status" value="1"/>
</dbReference>
<dbReference type="GO" id="GO:0006520">
    <property type="term" value="P:amino acid metabolic process"/>
    <property type="evidence" value="ECO:0007669"/>
    <property type="project" value="TreeGrafter"/>
</dbReference>
<dbReference type="GO" id="GO:0030170">
    <property type="term" value="F:pyridoxal phosphate binding"/>
    <property type="evidence" value="ECO:0007669"/>
    <property type="project" value="InterPro"/>
</dbReference>
<dbReference type="Gene3D" id="3.40.640.10">
    <property type="entry name" value="Type I PLP-dependent aspartate aminotransferase-like (Major domain)"/>
    <property type="match status" value="2"/>
</dbReference>
<dbReference type="InterPro" id="IPR015421">
    <property type="entry name" value="PyrdxlP-dep_Trfase_major"/>
</dbReference>
<dbReference type="PANTHER" id="PTHR43795">
    <property type="entry name" value="BIFUNCTIONAL ASPARTATE AMINOTRANSFERASE AND GLUTAMATE/ASPARTATE-PREPHENATE AMINOTRANSFERASE-RELATED"/>
    <property type="match status" value="1"/>
</dbReference>
<dbReference type="GO" id="GO:0008483">
    <property type="term" value="F:transaminase activity"/>
    <property type="evidence" value="ECO:0007669"/>
    <property type="project" value="TreeGrafter"/>
</dbReference>
<organism evidence="3 4">
    <name type="scientific">Stachybotrys chartarum (strain CBS 109288 / IBT 7711)</name>
    <name type="common">Toxic black mold</name>
    <name type="synonym">Stilbospora chartarum</name>
    <dbReference type="NCBI Taxonomy" id="1280523"/>
    <lineage>
        <taxon>Eukaryota</taxon>
        <taxon>Fungi</taxon>
        <taxon>Dikarya</taxon>
        <taxon>Ascomycota</taxon>
        <taxon>Pezizomycotina</taxon>
        <taxon>Sordariomycetes</taxon>
        <taxon>Hypocreomycetidae</taxon>
        <taxon>Hypocreales</taxon>
        <taxon>Stachybotryaceae</taxon>
        <taxon>Stachybotrys</taxon>
    </lineage>
</organism>
<evidence type="ECO:0000256" key="1">
    <source>
        <dbReference type="ARBA" id="ARBA00022898"/>
    </source>
</evidence>
<name>A0A084AKA1_STACB</name>
<sequence>MRSILSERAEAGKAVLDIPWRFAPSTTYDPVTNKSGLIAFSTAENKLVTEDVFNFVRDNVQLESRHLRYATLDVDVARFSRALASHLNEYMKPHETITADTIRVTSAATAMHDILAWGLADPGDAFLVSRPIYGRFEIDFGNKSQVELVYADTDAETCFNVDVVEQFEKALKHRVHLISDEIYACSVFDSGEQDAVPYTPILSIDSSEFIEPEFLHVTYGLSKDFGSPGLSLGGIVTRSRPLLRAIDAVKRFHEVSGPSLAMGIAILENGPWRHQFIEASREKLAEAYKHVIRGLDELGISYLRGTNAGFFVYIDLSPYLPSDLAGESNAEFALARSLLDAGVFLHPREEHASKPGWFRLVYTQPAGTVTEGLKRMQSVIEKSR</sequence>
<evidence type="ECO:0000313" key="3">
    <source>
        <dbReference type="EMBL" id="KEY65730.1"/>
    </source>
</evidence>
<dbReference type="Pfam" id="PF00155">
    <property type="entry name" value="Aminotran_1_2"/>
    <property type="match status" value="1"/>
</dbReference>
<evidence type="ECO:0000313" key="4">
    <source>
        <dbReference type="Proteomes" id="UP000028045"/>
    </source>
</evidence>
<dbReference type="InterPro" id="IPR050478">
    <property type="entry name" value="Ethylene_sulfur-biosynth"/>
</dbReference>
<gene>
    <name evidence="3" type="ORF">S7711_05560</name>
</gene>
<proteinExistence type="predicted"/>
<dbReference type="Proteomes" id="UP000028045">
    <property type="component" value="Unassembled WGS sequence"/>
</dbReference>
<accession>A0A084AKA1</accession>
<dbReference type="AlphaFoldDB" id="A0A084AKA1"/>
<dbReference type="HOGENOM" id="CLU_017584_1_2_1"/>
<dbReference type="SUPFAM" id="SSF53383">
    <property type="entry name" value="PLP-dependent transferases"/>
    <property type="match status" value="1"/>
</dbReference>
<dbReference type="InterPro" id="IPR015424">
    <property type="entry name" value="PyrdxlP-dep_Trfase"/>
</dbReference>
<evidence type="ECO:0000259" key="2">
    <source>
        <dbReference type="Pfam" id="PF00155"/>
    </source>
</evidence>
<dbReference type="Gene3D" id="3.90.1150.10">
    <property type="entry name" value="Aspartate Aminotransferase, domain 1"/>
    <property type="match status" value="1"/>
</dbReference>
<dbReference type="InterPro" id="IPR015422">
    <property type="entry name" value="PyrdxlP-dep_Trfase_small"/>
</dbReference>
<feature type="domain" description="Aminotransferase class I/classII large" evidence="2">
    <location>
        <begin position="168"/>
        <end position="374"/>
    </location>
</feature>
<reference evidence="3 4" key="1">
    <citation type="journal article" date="2014" name="BMC Genomics">
        <title>Comparative genome sequencing reveals chemotype-specific gene clusters in the toxigenic black mold Stachybotrys.</title>
        <authorList>
            <person name="Semeiks J."/>
            <person name="Borek D."/>
            <person name="Otwinowski Z."/>
            <person name="Grishin N.V."/>
        </authorList>
    </citation>
    <scope>NUCLEOTIDE SEQUENCE [LARGE SCALE GENOMIC DNA]</scope>
    <source>
        <strain evidence="4">CBS 109288 / IBT 7711</strain>
    </source>
</reference>
<dbReference type="InterPro" id="IPR004839">
    <property type="entry name" value="Aminotransferase_I/II_large"/>
</dbReference>
<keyword evidence="4" id="KW-1185">Reference proteome</keyword>
<dbReference type="CDD" id="cd00609">
    <property type="entry name" value="AAT_like"/>
    <property type="match status" value="1"/>
</dbReference>
<keyword evidence="1" id="KW-0663">Pyridoxal phosphate</keyword>
<dbReference type="EMBL" id="KL648688">
    <property type="protein sequence ID" value="KEY65730.1"/>
    <property type="molecule type" value="Genomic_DNA"/>
</dbReference>
<dbReference type="OrthoDB" id="7042322at2759"/>
<protein>
    <recommendedName>
        <fullName evidence="2">Aminotransferase class I/classII large domain-containing protein</fullName>
    </recommendedName>
</protein>